<dbReference type="InterPro" id="IPR005119">
    <property type="entry name" value="LysR_subst-bd"/>
</dbReference>
<dbReference type="SUPFAM" id="SSF46785">
    <property type="entry name" value="Winged helix' DNA-binding domain"/>
    <property type="match status" value="1"/>
</dbReference>
<dbReference type="InterPro" id="IPR036388">
    <property type="entry name" value="WH-like_DNA-bd_sf"/>
</dbReference>
<dbReference type="PANTHER" id="PTHR30126">
    <property type="entry name" value="HTH-TYPE TRANSCRIPTIONAL REGULATOR"/>
    <property type="match status" value="1"/>
</dbReference>
<dbReference type="PRINTS" id="PR00039">
    <property type="entry name" value="HTHLYSR"/>
</dbReference>
<keyword evidence="7" id="KW-1185">Reference proteome</keyword>
<evidence type="ECO:0000313" key="7">
    <source>
        <dbReference type="Proteomes" id="UP001465153"/>
    </source>
</evidence>
<sequence length="291" mass="32310">MDNRTLSNFLILSESLHFSRAAETCHLSPSALSRNIKALEEQLGVELFLRDKRSVSLTAEGLKFQRYAREALNDWNSIKDSLQQSRPHLAGELKIFCSVTASYSFLYDILREFRSSQPGVEIKLNTGDPAQGISRIRAEQEDIAIAAHPNTLPTGIKFRKFRTTQLVAITQQSATTGESDEIDWSSIPMILSMEGLAREKSDAWFRKINIKPNIYAQVAGNEAIVSMVALGFGAGIVPEIVLDNSPLRDKVKKAQLPAPIGQFDVGLFALNKRLTNPILASFWKTISDSES</sequence>
<keyword evidence="4" id="KW-0804">Transcription</keyword>
<comment type="similarity">
    <text evidence="1">Belongs to the LysR transcriptional regulatory family.</text>
</comment>
<dbReference type="InterPro" id="IPR000847">
    <property type="entry name" value="LysR_HTH_N"/>
</dbReference>
<gene>
    <name evidence="6" type="primary">ilvY</name>
    <name evidence="6" type="ORF">NBRC116591_37450</name>
</gene>
<dbReference type="PROSITE" id="PS50931">
    <property type="entry name" value="HTH_LYSR"/>
    <property type="match status" value="1"/>
</dbReference>
<dbReference type="Pfam" id="PF03466">
    <property type="entry name" value="LysR_substrate"/>
    <property type="match status" value="1"/>
</dbReference>
<accession>A0ABQ0AE62</accession>
<dbReference type="InterPro" id="IPR036390">
    <property type="entry name" value="WH_DNA-bd_sf"/>
</dbReference>
<evidence type="ECO:0000256" key="2">
    <source>
        <dbReference type="ARBA" id="ARBA00023015"/>
    </source>
</evidence>
<keyword evidence="2" id="KW-0805">Transcription regulation</keyword>
<dbReference type="Gene3D" id="1.10.10.10">
    <property type="entry name" value="Winged helix-like DNA-binding domain superfamily/Winged helix DNA-binding domain"/>
    <property type="match status" value="1"/>
</dbReference>
<dbReference type="Pfam" id="PF00126">
    <property type="entry name" value="HTH_1"/>
    <property type="match status" value="1"/>
</dbReference>
<organism evidence="6 7">
    <name type="scientific">Sessilibacter corallicola</name>
    <dbReference type="NCBI Taxonomy" id="2904075"/>
    <lineage>
        <taxon>Bacteria</taxon>
        <taxon>Pseudomonadati</taxon>
        <taxon>Pseudomonadota</taxon>
        <taxon>Gammaproteobacteria</taxon>
        <taxon>Cellvibrionales</taxon>
        <taxon>Cellvibrionaceae</taxon>
        <taxon>Sessilibacter</taxon>
    </lineage>
</organism>
<comment type="caution">
    <text evidence="6">The sequence shown here is derived from an EMBL/GenBank/DDBJ whole genome shotgun (WGS) entry which is preliminary data.</text>
</comment>
<reference evidence="6 7" key="1">
    <citation type="submission" date="2024-04" db="EMBL/GenBank/DDBJ databases">
        <title>Draft genome sequence of Sessilibacter corallicola NBRC 116591.</title>
        <authorList>
            <person name="Miyakawa T."/>
            <person name="Kusuya Y."/>
            <person name="Miura T."/>
        </authorList>
    </citation>
    <scope>NUCLEOTIDE SEQUENCE [LARGE SCALE GENOMIC DNA]</scope>
    <source>
        <strain evidence="6 7">KU-00831-HH</strain>
    </source>
</reference>
<feature type="domain" description="HTH lysR-type" evidence="5">
    <location>
        <begin position="1"/>
        <end position="58"/>
    </location>
</feature>
<dbReference type="PANTHER" id="PTHR30126:SF81">
    <property type="entry name" value="HTH-TYPE TRANSCRIPTIONAL REGULATOR ILVY"/>
    <property type="match status" value="1"/>
</dbReference>
<dbReference type="EMBL" id="BAABWN010000017">
    <property type="protein sequence ID" value="GAA6169933.1"/>
    <property type="molecule type" value="Genomic_DNA"/>
</dbReference>
<keyword evidence="3" id="KW-0238">DNA-binding</keyword>
<evidence type="ECO:0000256" key="1">
    <source>
        <dbReference type="ARBA" id="ARBA00009437"/>
    </source>
</evidence>
<dbReference type="InterPro" id="IPR037404">
    <property type="entry name" value="IlvY_PBP2"/>
</dbReference>
<dbReference type="SUPFAM" id="SSF53850">
    <property type="entry name" value="Periplasmic binding protein-like II"/>
    <property type="match status" value="1"/>
</dbReference>
<name>A0ABQ0AE62_9GAMM</name>
<evidence type="ECO:0000313" key="6">
    <source>
        <dbReference type="EMBL" id="GAA6169933.1"/>
    </source>
</evidence>
<dbReference type="Gene3D" id="3.40.190.10">
    <property type="entry name" value="Periplasmic binding protein-like II"/>
    <property type="match status" value="2"/>
</dbReference>
<dbReference type="Proteomes" id="UP001465153">
    <property type="component" value="Unassembled WGS sequence"/>
</dbReference>
<evidence type="ECO:0000256" key="4">
    <source>
        <dbReference type="ARBA" id="ARBA00023163"/>
    </source>
</evidence>
<evidence type="ECO:0000259" key="5">
    <source>
        <dbReference type="PROSITE" id="PS50931"/>
    </source>
</evidence>
<dbReference type="CDD" id="cd08430">
    <property type="entry name" value="PBP2_IlvY"/>
    <property type="match status" value="1"/>
</dbReference>
<dbReference type="NCBIfam" id="NF008722">
    <property type="entry name" value="PRK11716.1"/>
    <property type="match status" value="1"/>
</dbReference>
<evidence type="ECO:0000256" key="3">
    <source>
        <dbReference type="ARBA" id="ARBA00023125"/>
    </source>
</evidence>
<protein>
    <submittedName>
        <fullName evidence="6">HTH-type transcriptional activator IlvY</fullName>
    </submittedName>
</protein>
<dbReference type="RefSeq" id="WP_353304321.1">
    <property type="nucleotide sequence ID" value="NZ_BAABWN010000017.1"/>
</dbReference>
<proteinExistence type="inferred from homology"/>